<dbReference type="KEGG" id="tog:HNI00_04905"/>
<protein>
    <submittedName>
        <fullName evidence="2">Glycosyltransferase family 2 protein</fullName>
    </submittedName>
</protein>
<dbReference type="Pfam" id="PF00535">
    <property type="entry name" value="Glycos_transf_2"/>
    <property type="match status" value="1"/>
</dbReference>
<evidence type="ECO:0000259" key="1">
    <source>
        <dbReference type="Pfam" id="PF00535"/>
    </source>
</evidence>
<accession>A0AA97BCE7</accession>
<dbReference type="RefSeq" id="WP_316791187.1">
    <property type="nucleotide sequence ID" value="NZ_CP053540.1"/>
</dbReference>
<dbReference type="PANTHER" id="PTHR43685">
    <property type="entry name" value="GLYCOSYLTRANSFERASE"/>
    <property type="match status" value="1"/>
</dbReference>
<feature type="domain" description="Glycosyltransferase 2-like" evidence="1">
    <location>
        <begin position="4"/>
        <end position="171"/>
    </location>
</feature>
<dbReference type="InterPro" id="IPR050834">
    <property type="entry name" value="Glycosyltransf_2"/>
</dbReference>
<dbReference type="Gene3D" id="3.90.550.10">
    <property type="entry name" value="Spore Coat Polysaccharide Biosynthesis Protein SpsA, Chain A"/>
    <property type="match status" value="1"/>
</dbReference>
<dbReference type="InterPro" id="IPR029044">
    <property type="entry name" value="Nucleotide-diphossugar_trans"/>
</dbReference>
<dbReference type="CDD" id="cd00761">
    <property type="entry name" value="Glyco_tranf_GTA_type"/>
    <property type="match status" value="1"/>
</dbReference>
<organism evidence="2">
    <name type="scientific">Thermoleptolyngbya oregonensis NK1-22</name>
    <dbReference type="NCBI Taxonomy" id="2547457"/>
    <lineage>
        <taxon>Bacteria</taxon>
        <taxon>Bacillati</taxon>
        <taxon>Cyanobacteriota</taxon>
        <taxon>Cyanophyceae</taxon>
        <taxon>Oculatellales</taxon>
        <taxon>Oculatellaceae</taxon>
        <taxon>Thermoleptolyngbya</taxon>
    </lineage>
</organism>
<dbReference type="PANTHER" id="PTHR43685:SF12">
    <property type="entry name" value="GLYCOSYL TRANSFERASE FAMILY 2"/>
    <property type="match status" value="1"/>
</dbReference>
<dbReference type="AlphaFoldDB" id="A0AA97BCE7"/>
<name>A0AA97BCE7_9CYAN</name>
<dbReference type="SUPFAM" id="SSF53448">
    <property type="entry name" value="Nucleotide-diphospho-sugar transferases"/>
    <property type="match status" value="1"/>
</dbReference>
<proteinExistence type="predicted"/>
<reference evidence="2" key="1">
    <citation type="submission" date="2020-05" db="EMBL/GenBank/DDBJ databases">
        <authorList>
            <person name="Zhu T."/>
            <person name="Keshari N."/>
            <person name="Lu X."/>
        </authorList>
    </citation>
    <scope>NUCLEOTIDE SEQUENCE</scope>
    <source>
        <strain evidence="2">NK1-22</strain>
    </source>
</reference>
<dbReference type="InterPro" id="IPR001173">
    <property type="entry name" value="Glyco_trans_2-like"/>
</dbReference>
<evidence type="ECO:0000313" key="2">
    <source>
        <dbReference type="EMBL" id="WOB42566.1"/>
    </source>
</evidence>
<dbReference type="EMBL" id="CP053540">
    <property type="protein sequence ID" value="WOB42566.1"/>
    <property type="molecule type" value="Genomic_DNA"/>
</dbReference>
<sequence>MKISVILPCFNGAKTIAVQLEALTRQQWDGGWEVIVSNNGSTDESMQIVEQYRHRLPELKIVDAHDFSSPRLGAWHSYNTGLRAATGDAFVLCEADDEVGDRWLMSMGRALQEHEFVVARLDYRRLNPASMLGPVGARLQETTMPRQGCYPHYYFAWGCSFGFRRSLYEKLGEFSSHFNYGFDVEYCYRAQRAGIVPQFVPDAVMHYRLRHSLRDIFNQQQKWAEESNIIRRCYGSPRGKLPIIRKQIEVAVLFVRGCPLWLLKQLGFPVRLNLLVDWVNDLGWALGEIKGLRKPVPTLLEGGDRL</sequence>
<gene>
    <name evidence="2" type="ORF">HNI00_04905</name>
</gene>